<geneLocation type="plastid" evidence="1"/>
<reference evidence="1" key="1">
    <citation type="journal article" date="2016" name="PLoS ONE">
        <title>Distinctive Architecture of the Chloroplast Genome in the Chlorodendrophycean Green Algae Scherffelia dubia and Tetraselmis sp. CCMP 881.</title>
        <authorList>
            <person name="Turmel M."/>
            <person name="de Cambiaire J.C."/>
            <person name="Otis C."/>
            <person name="Lemieux C."/>
        </authorList>
    </citation>
    <scope>NUCLEOTIDE SEQUENCE</scope>
</reference>
<dbReference type="EMBL" id="KU167098">
    <property type="protein sequence ID" value="AMP43427.1"/>
    <property type="molecule type" value="Genomic_DNA"/>
</dbReference>
<dbReference type="RefSeq" id="YP_009241520.1">
    <property type="nucleotide sequence ID" value="NC_029807.1"/>
</dbReference>
<protein>
    <submittedName>
        <fullName evidence="1">Uncharacterized protein</fullName>
    </submittedName>
</protein>
<dbReference type="GeneID" id="27210115"/>
<organism evidence="1">
    <name type="scientific">Scherffelia dubia</name>
    <name type="common">Green alga</name>
    <name type="synonym">Chlamydomonas dubia</name>
    <dbReference type="NCBI Taxonomy" id="3190"/>
    <lineage>
        <taxon>Eukaryota</taxon>
        <taxon>Viridiplantae</taxon>
        <taxon>Chlorophyta</taxon>
        <taxon>core chlorophytes</taxon>
        <taxon>Chlorodendrophyceae</taxon>
        <taxon>Chlorodendrales</taxon>
        <taxon>Chlorodendraceae</taxon>
        <taxon>Scherffelia</taxon>
    </lineage>
</organism>
<dbReference type="GeneID" id="27210046"/>
<dbReference type="RefSeq" id="YP_009241561.1">
    <property type="nucleotide sequence ID" value="NC_029807.1"/>
</dbReference>
<keyword evidence="1" id="KW-0934">Plastid</keyword>
<dbReference type="AlphaFoldDB" id="A0A142BYD5"/>
<gene>
    <name evidence="1" type="primary">orf78</name>
</gene>
<name>A0A142BYD5_SCHDU</name>
<evidence type="ECO:0000313" key="1">
    <source>
        <dbReference type="EMBL" id="AMP43427.1"/>
    </source>
</evidence>
<dbReference type="EMBL" id="KU167098">
    <property type="protein sequence ID" value="AMP43468.1"/>
    <property type="molecule type" value="Genomic_DNA"/>
</dbReference>
<proteinExistence type="predicted"/>
<accession>A0A142BYD5</accession>
<sequence>MITFWLATDEQSFDAEPTTASRHAPTVLFCCVVFAQRFFSTNMKLSKGSYSSKCKCLQSKDNFYIIFLRIFLMFSNLD</sequence>